<dbReference type="Proteomes" id="UP001067235">
    <property type="component" value="Unassembled WGS sequence"/>
</dbReference>
<dbReference type="EMBL" id="JAPWIE010000005">
    <property type="protein sequence ID" value="MCZ4551873.1"/>
    <property type="molecule type" value="Genomic_DNA"/>
</dbReference>
<name>A0ABT4MXY4_GORRU</name>
<evidence type="ECO:0000313" key="2">
    <source>
        <dbReference type="Proteomes" id="UP001067235"/>
    </source>
</evidence>
<proteinExistence type="predicted"/>
<sequence>MGEFPEDSDGLVWREAVLAQGHTDDVIKRAIAAKRLLRIWPGVYAVASRGRNIDQLRRLRVIAAVRSCSEPMVASHQSAALMHHLPLLKPGYAKVHLNTGRDGGGRIEKRRHLHTGTLSADDVIRSGRILVTSIGRTAVDCARAGSFDGGVVAFDSALRMGANRVVMMTQLEQIRGSRGVSRALRALDVADALSESVGESWSRAQMLACPDLRKPTLQRKFYDSNGRFVARVDFEWQGRLVAEFDGLMKYGAGSMLPGQTPNDVVIAEKIREDRLRQLGLEVVRWVWDDLEAGRLPGILRQAMVRAGLS</sequence>
<dbReference type="RefSeq" id="WP_301572761.1">
    <property type="nucleotide sequence ID" value="NZ_JAPWIE010000005.1"/>
</dbReference>
<accession>A0ABT4MXY4</accession>
<evidence type="ECO:0008006" key="3">
    <source>
        <dbReference type="Google" id="ProtNLM"/>
    </source>
</evidence>
<evidence type="ECO:0000313" key="1">
    <source>
        <dbReference type="EMBL" id="MCZ4551873.1"/>
    </source>
</evidence>
<organism evidence="1 2">
    <name type="scientific">Gordonia rubripertincta</name>
    <name type="common">Rhodococcus corallinus</name>
    <dbReference type="NCBI Taxonomy" id="36822"/>
    <lineage>
        <taxon>Bacteria</taxon>
        <taxon>Bacillati</taxon>
        <taxon>Actinomycetota</taxon>
        <taxon>Actinomycetes</taxon>
        <taxon>Mycobacteriales</taxon>
        <taxon>Gordoniaceae</taxon>
        <taxon>Gordonia</taxon>
    </lineage>
</organism>
<reference evidence="1" key="1">
    <citation type="submission" date="2022-12" db="EMBL/GenBank/DDBJ databases">
        <authorList>
            <person name="Krivoruchko A.V."/>
            <person name="Elkin A."/>
        </authorList>
    </citation>
    <scope>NUCLEOTIDE SEQUENCE</scope>
    <source>
        <strain evidence="1">IEGM 1388</strain>
    </source>
</reference>
<keyword evidence="2" id="KW-1185">Reference proteome</keyword>
<gene>
    <name evidence="1" type="ORF">O4213_17920</name>
</gene>
<protein>
    <recommendedName>
        <fullName evidence="3">Type IV toxin-antitoxin system AbiEi family antitoxin domain-containing protein</fullName>
    </recommendedName>
</protein>
<comment type="caution">
    <text evidence="1">The sequence shown here is derived from an EMBL/GenBank/DDBJ whole genome shotgun (WGS) entry which is preliminary data.</text>
</comment>